<dbReference type="PROSITE" id="PS00108">
    <property type="entry name" value="PROTEIN_KINASE_ST"/>
    <property type="match status" value="1"/>
</dbReference>
<dbReference type="InterPro" id="IPR034672">
    <property type="entry name" value="SIK"/>
</dbReference>
<evidence type="ECO:0000256" key="1">
    <source>
        <dbReference type="ARBA" id="ARBA00006234"/>
    </source>
</evidence>
<dbReference type="Proteomes" id="UP000694888">
    <property type="component" value="Unplaced"/>
</dbReference>
<feature type="binding site" evidence="11">
    <location>
        <position position="51"/>
    </location>
    <ligand>
        <name>ATP</name>
        <dbReference type="ChEBI" id="CHEBI:30616"/>
    </ligand>
</feature>
<dbReference type="InterPro" id="IPR057380">
    <property type="entry name" value="UBA_SIK1/2/3"/>
</dbReference>
<dbReference type="InterPro" id="IPR008271">
    <property type="entry name" value="Ser/Thr_kinase_AS"/>
</dbReference>
<feature type="compositionally biased region" description="Basic and acidic residues" evidence="12">
    <location>
        <begin position="668"/>
        <end position="680"/>
    </location>
</feature>
<feature type="compositionally biased region" description="Low complexity" evidence="12">
    <location>
        <begin position="388"/>
        <end position="408"/>
    </location>
</feature>
<feature type="compositionally biased region" description="Polar residues" evidence="12">
    <location>
        <begin position="1050"/>
        <end position="1068"/>
    </location>
</feature>
<dbReference type="Pfam" id="PF00069">
    <property type="entry name" value="Pkinase"/>
    <property type="match status" value="1"/>
</dbReference>
<evidence type="ECO:0000259" key="14">
    <source>
        <dbReference type="PROSITE" id="PS50032"/>
    </source>
</evidence>
<feature type="domain" description="Protein kinase" evidence="13">
    <location>
        <begin position="22"/>
        <end position="273"/>
    </location>
</feature>
<feature type="compositionally biased region" description="Low complexity" evidence="12">
    <location>
        <begin position="725"/>
        <end position="739"/>
    </location>
</feature>
<dbReference type="InterPro" id="IPR011009">
    <property type="entry name" value="Kinase-like_dom_sf"/>
</dbReference>
<evidence type="ECO:0000256" key="11">
    <source>
        <dbReference type="PROSITE-ProRule" id="PRU10141"/>
    </source>
</evidence>
<evidence type="ECO:0000256" key="7">
    <source>
        <dbReference type="ARBA" id="ARBA00022777"/>
    </source>
</evidence>
<evidence type="ECO:0000256" key="4">
    <source>
        <dbReference type="ARBA" id="ARBA00022679"/>
    </source>
</evidence>
<dbReference type="InterPro" id="IPR028375">
    <property type="entry name" value="KA1/Ssp2_C"/>
</dbReference>
<feature type="compositionally biased region" description="Low complexity" evidence="12">
    <location>
        <begin position="1349"/>
        <end position="1370"/>
    </location>
</feature>
<evidence type="ECO:0000256" key="6">
    <source>
        <dbReference type="ARBA" id="ARBA00022741"/>
    </source>
</evidence>
<feature type="compositionally biased region" description="Low complexity" evidence="12">
    <location>
        <begin position="1302"/>
        <end position="1322"/>
    </location>
</feature>
<keyword evidence="8 11" id="KW-0067">ATP-binding</keyword>
<dbReference type="SUPFAM" id="SSF56112">
    <property type="entry name" value="Protein kinase-like (PK-like)"/>
    <property type="match status" value="1"/>
</dbReference>
<evidence type="ECO:0000256" key="12">
    <source>
        <dbReference type="SAM" id="MobiDB-lite"/>
    </source>
</evidence>
<dbReference type="InterPro" id="IPR001772">
    <property type="entry name" value="KA1_dom"/>
</dbReference>
<dbReference type="CDD" id="cd14338">
    <property type="entry name" value="UBA_SIK"/>
    <property type="match status" value="1"/>
</dbReference>
<feature type="region of interest" description="Disordered" evidence="12">
    <location>
        <begin position="386"/>
        <end position="408"/>
    </location>
</feature>
<feature type="compositionally biased region" description="Low complexity" evidence="12">
    <location>
        <begin position="777"/>
        <end position="786"/>
    </location>
</feature>
<keyword evidence="7 16" id="KW-0418">Kinase</keyword>
<feature type="compositionally biased region" description="Low complexity" evidence="12">
    <location>
        <begin position="1166"/>
        <end position="1182"/>
    </location>
</feature>
<feature type="region of interest" description="Disordered" evidence="12">
    <location>
        <begin position="1274"/>
        <end position="1434"/>
    </location>
</feature>
<evidence type="ECO:0000256" key="3">
    <source>
        <dbReference type="ARBA" id="ARBA00022527"/>
    </source>
</evidence>
<evidence type="ECO:0000313" key="15">
    <source>
        <dbReference type="Proteomes" id="UP000694888"/>
    </source>
</evidence>
<name>A0ABM0ZYK3_APLCA</name>
<feature type="compositionally biased region" description="Pro residues" evidence="12">
    <location>
        <begin position="1337"/>
        <end position="1348"/>
    </location>
</feature>
<evidence type="ECO:0000259" key="13">
    <source>
        <dbReference type="PROSITE" id="PS50011"/>
    </source>
</evidence>
<comment type="catalytic activity">
    <reaction evidence="10">
        <text>L-seryl-[protein] + ATP = O-phospho-L-seryl-[protein] + ADP + H(+)</text>
        <dbReference type="Rhea" id="RHEA:17989"/>
        <dbReference type="Rhea" id="RHEA-COMP:9863"/>
        <dbReference type="Rhea" id="RHEA-COMP:11604"/>
        <dbReference type="ChEBI" id="CHEBI:15378"/>
        <dbReference type="ChEBI" id="CHEBI:29999"/>
        <dbReference type="ChEBI" id="CHEBI:30616"/>
        <dbReference type="ChEBI" id="CHEBI:83421"/>
        <dbReference type="ChEBI" id="CHEBI:456216"/>
        <dbReference type="EC" id="2.7.11.1"/>
    </reaction>
</comment>
<comment type="catalytic activity">
    <reaction evidence="9">
        <text>L-threonyl-[protein] + ATP = O-phospho-L-threonyl-[protein] + ADP + H(+)</text>
        <dbReference type="Rhea" id="RHEA:46608"/>
        <dbReference type="Rhea" id="RHEA-COMP:11060"/>
        <dbReference type="Rhea" id="RHEA-COMP:11605"/>
        <dbReference type="ChEBI" id="CHEBI:15378"/>
        <dbReference type="ChEBI" id="CHEBI:30013"/>
        <dbReference type="ChEBI" id="CHEBI:30616"/>
        <dbReference type="ChEBI" id="CHEBI:61977"/>
        <dbReference type="ChEBI" id="CHEBI:456216"/>
        <dbReference type="EC" id="2.7.11.1"/>
    </reaction>
</comment>
<keyword evidence="3" id="KW-0723">Serine/threonine-protein kinase</keyword>
<dbReference type="GeneID" id="101849046"/>
<dbReference type="PROSITE" id="PS50032">
    <property type="entry name" value="KA1"/>
    <property type="match status" value="1"/>
</dbReference>
<dbReference type="CDD" id="cd14071">
    <property type="entry name" value="STKc_SIK"/>
    <property type="match status" value="1"/>
</dbReference>
<evidence type="ECO:0000256" key="8">
    <source>
        <dbReference type="ARBA" id="ARBA00022840"/>
    </source>
</evidence>
<dbReference type="InterPro" id="IPR000719">
    <property type="entry name" value="Prot_kinase_dom"/>
</dbReference>
<gene>
    <name evidence="16" type="primary">LOC101849046</name>
</gene>
<dbReference type="PANTHER" id="PTHR24346:SF42">
    <property type="entry name" value="SERINE_THREONINE-PROTEIN KINASE SIK3"/>
    <property type="match status" value="1"/>
</dbReference>
<keyword evidence="5" id="KW-0479">Metal-binding</keyword>
<evidence type="ECO:0000256" key="5">
    <source>
        <dbReference type="ARBA" id="ARBA00022723"/>
    </source>
</evidence>
<feature type="domain" description="KA1" evidence="14">
    <location>
        <begin position="1483"/>
        <end position="1532"/>
    </location>
</feature>
<feature type="compositionally biased region" description="Polar residues" evidence="12">
    <location>
        <begin position="1419"/>
        <end position="1434"/>
    </location>
</feature>
<dbReference type="SUPFAM" id="SSF103243">
    <property type="entry name" value="KA1-like"/>
    <property type="match status" value="1"/>
</dbReference>
<accession>A0ABM0ZYK3</accession>
<dbReference type="GO" id="GO:0016301">
    <property type="term" value="F:kinase activity"/>
    <property type="evidence" value="ECO:0007669"/>
    <property type="project" value="UniProtKB-KW"/>
</dbReference>
<dbReference type="RefSeq" id="XP_012937201.1">
    <property type="nucleotide sequence ID" value="XM_013081747.2"/>
</dbReference>
<keyword evidence="6 11" id="KW-0547">Nucleotide-binding</keyword>
<dbReference type="PANTHER" id="PTHR24346">
    <property type="entry name" value="MAP/MICROTUBULE AFFINITY-REGULATING KINASE"/>
    <property type="match status" value="1"/>
</dbReference>
<feature type="region of interest" description="Disordered" evidence="12">
    <location>
        <begin position="657"/>
        <end position="698"/>
    </location>
</feature>
<feature type="region of interest" description="Disordered" evidence="12">
    <location>
        <begin position="1106"/>
        <end position="1205"/>
    </location>
</feature>
<reference evidence="16" key="1">
    <citation type="submission" date="2025-08" db="UniProtKB">
        <authorList>
            <consortium name="RefSeq"/>
        </authorList>
    </citation>
    <scope>IDENTIFICATION</scope>
</reference>
<organism evidence="15 16">
    <name type="scientific">Aplysia californica</name>
    <name type="common">California sea hare</name>
    <dbReference type="NCBI Taxonomy" id="6500"/>
    <lineage>
        <taxon>Eukaryota</taxon>
        <taxon>Metazoa</taxon>
        <taxon>Spiralia</taxon>
        <taxon>Lophotrochozoa</taxon>
        <taxon>Mollusca</taxon>
        <taxon>Gastropoda</taxon>
        <taxon>Heterobranchia</taxon>
        <taxon>Euthyneura</taxon>
        <taxon>Tectipleura</taxon>
        <taxon>Aplysiida</taxon>
        <taxon>Aplysioidea</taxon>
        <taxon>Aplysiidae</taxon>
        <taxon>Aplysia</taxon>
    </lineage>
</organism>
<dbReference type="Gene3D" id="3.30.310.80">
    <property type="entry name" value="Kinase associated domain 1, KA1"/>
    <property type="match status" value="1"/>
</dbReference>
<evidence type="ECO:0000256" key="2">
    <source>
        <dbReference type="ARBA" id="ARBA00012513"/>
    </source>
</evidence>
<proteinExistence type="inferred from homology"/>
<keyword evidence="4" id="KW-0808">Transferase</keyword>
<feature type="region of interest" description="Disordered" evidence="12">
    <location>
        <begin position="717"/>
        <end position="741"/>
    </location>
</feature>
<dbReference type="InterPro" id="IPR017441">
    <property type="entry name" value="Protein_kinase_ATP_BS"/>
</dbReference>
<dbReference type="PROSITE" id="PS00107">
    <property type="entry name" value="PROTEIN_KINASE_ATP"/>
    <property type="match status" value="1"/>
</dbReference>
<comment type="similarity">
    <text evidence="1">Belongs to the protein kinase superfamily. CAMK Ser/Thr protein kinase family. SNF1 subfamily.</text>
</comment>
<feature type="compositionally biased region" description="Basic residues" evidence="12">
    <location>
        <begin position="1136"/>
        <end position="1165"/>
    </location>
</feature>
<dbReference type="SMART" id="SM00220">
    <property type="entry name" value="S_TKc"/>
    <property type="match status" value="1"/>
</dbReference>
<dbReference type="EC" id="2.7.11.1" evidence="2"/>
<sequence length="1532" mass="163838">MATNRSGGKAQAGIGPVRVGYYEMERTIGKGNFAVVKLATHIATKTKVAIKIVDKTQLDEDNLKKIYREIEIMKLLRHPHIIRLYQVMQSERMLYLVTEYASGGEIFDHLVAHGRMNEREARRKFQQIVSAVAYCHSHGIVHRDLKAENLLLDANLNIKIADFGFSNFFSPDSPLKTWCGSPPYAAPELFEGVEYDAPKVDVWSLGVVLYVLVCGALPFDGSTLQSLRNRVLAGKYRVPFYMTRDCEHLISNMLVVDSAQRFTVSDVLSHKWLKATPDEPEPLVDQGVLVEDEGVSLDSELGQQILVHMSGLGLDAEHTAKCVEENGFEHHSAIYHLLADKFRKHPRTIATRPSPAPPLPVVTRTERRSSITTGIVEHVEVPVEVHSSEASLAQPPSSPSTSSSSSSASMLASHLSALAAFRSQYSQLEDSNQSDSDEEPSPEALARYLAMRRHTVGVGDTRHQTSEDMRGKLPPYYPLAPPSLVGAHHLPPPLDLGMPEGVAVLPVSTSNPMFSAYPYVPLAGDPHLLRPPLLYQGSSALGRRASDGGANIHLFSHFQRQFYANSQPGSHEGLSHLSQSLSPTGIPLPTPSLHNSVTVEEAEDGAVELEPDSDAVHEYMQGRGVVKRHTLAMANPINEIPEELQQKLSLHQPLRARRSTGLLSPSERTPHRDSYKDVHALHLPSERYSPVRRASDGSAISGKHQAYLENLYNQTVGQTSSQHGRSASPSTSRHNSHSSLKQLQMECHELQKQSTPVAAERQAELQQQHALHLLQQQSLQSSLCRSPSPPAPGSPGYQRPLSPDGPSTMLYQQLQQLQLHQMSSPAVSPTPGGRHGPSPPLLAAGITSGIPPAVGKGVGSGPPQVGITSGIPPSAVMGKSVGSGPPQTGIFSGLPHVQPLCGGGGSITSGLPLVAAQASGEPSIRYVNTSGLPRGSESPPQGVVVQGYGSSPPQGVVVQGYGSSPSFQNLQMISEDSGDAMENGVEDRLGEDEEMSEEGVRGYGGGHPPLTPTSSSELEQYTMGPHVLRAYAGNPQISITDAQGHVTDVITTDPSDIESPASTLVGSPTSGGGGGGGAPRRSSRCTTQQQALQQLFNPAWVNTNLASIPSGRNQDALTSSSPSAGRPTPTYSTGAVRHHPHQRTNARLRRNTGYHHHHHHHHHHQQQQQQPQSQQHAQSSPSESICDMSSPSPGPPPGAHHHQYYYPGYSTGTDIPNPLGFLSLSAQRAYASGLPPMALPYLAPRATSPTCPTSPDLCSSLSAASNLDRIGASADDSSLVSGQWHRRSAAGGPTMPHSSPCSLVCSPTTSPVPVITPSCPSSPHRERRRGSASPHASPSPSPSPPHIAPSPSICLSTSSSRPSSPVFPSVGPSPTPAFPSVGPSPSSSSPTNGCYSPATSPFPTPANTPRASICAGDSGSHSEMEQSSVGPTVSSWGQELPSVLLEIRAPQCKSVEDVLRAVKAALDSIGPQVDYQCRDTSFRLNGHMDLQMELEVCAHTDQHGPGLQVRKLSGDNLEYAKLCNHLMACVNN</sequence>
<feature type="region of interest" description="Disordered" evidence="12">
    <location>
        <begin position="777"/>
        <end position="808"/>
    </location>
</feature>
<protein>
    <recommendedName>
        <fullName evidence="2">non-specific serine/threonine protein kinase</fullName>
        <ecNumber evidence="2">2.7.11.1</ecNumber>
    </recommendedName>
</protein>
<evidence type="ECO:0000313" key="16">
    <source>
        <dbReference type="RefSeq" id="XP_012937201.1"/>
    </source>
</evidence>
<dbReference type="PROSITE" id="PS50011">
    <property type="entry name" value="PROTEIN_KINASE_DOM"/>
    <property type="match status" value="1"/>
</dbReference>
<evidence type="ECO:0000256" key="10">
    <source>
        <dbReference type="ARBA" id="ARBA00048679"/>
    </source>
</evidence>
<keyword evidence="15" id="KW-1185">Reference proteome</keyword>
<dbReference type="Pfam" id="PF23312">
    <property type="entry name" value="UBA_SIK3"/>
    <property type="match status" value="1"/>
</dbReference>
<feature type="region of interest" description="Disordered" evidence="12">
    <location>
        <begin position="1050"/>
        <end position="1089"/>
    </location>
</feature>
<feature type="compositionally biased region" description="Polar residues" evidence="12">
    <location>
        <begin position="1106"/>
        <end position="1133"/>
    </location>
</feature>
<dbReference type="Gene3D" id="1.10.510.10">
    <property type="entry name" value="Transferase(Phosphotransferase) domain 1"/>
    <property type="match status" value="1"/>
</dbReference>
<evidence type="ECO:0000256" key="9">
    <source>
        <dbReference type="ARBA" id="ARBA00047899"/>
    </source>
</evidence>
<feature type="compositionally biased region" description="Low complexity" evidence="12">
    <location>
        <begin position="1379"/>
        <end position="1390"/>
    </location>
</feature>
<feature type="compositionally biased region" description="Gly residues" evidence="12">
    <location>
        <begin position="1069"/>
        <end position="1078"/>
    </location>
</feature>